<feature type="compositionally biased region" description="Pro residues" evidence="4">
    <location>
        <begin position="40"/>
        <end position="52"/>
    </location>
</feature>
<accession>A0A8C3CIN0</accession>
<reference evidence="5" key="2">
    <citation type="submission" date="2025-08" db="UniProtKB">
        <authorList>
            <consortium name="Ensembl"/>
        </authorList>
    </citation>
    <scope>IDENTIFICATION</scope>
</reference>
<evidence type="ECO:0000256" key="1">
    <source>
        <dbReference type="ARBA" id="ARBA00022614"/>
    </source>
</evidence>
<organism evidence="5 6">
    <name type="scientific">Cairina moschata</name>
    <name type="common">Muscovy duck</name>
    <dbReference type="NCBI Taxonomy" id="8855"/>
    <lineage>
        <taxon>Eukaryota</taxon>
        <taxon>Metazoa</taxon>
        <taxon>Chordata</taxon>
        <taxon>Craniata</taxon>
        <taxon>Vertebrata</taxon>
        <taxon>Euteleostomi</taxon>
        <taxon>Archelosauria</taxon>
        <taxon>Archosauria</taxon>
        <taxon>Dinosauria</taxon>
        <taxon>Saurischia</taxon>
        <taxon>Theropoda</taxon>
        <taxon>Coelurosauria</taxon>
        <taxon>Aves</taxon>
        <taxon>Neognathae</taxon>
        <taxon>Galloanserae</taxon>
        <taxon>Anseriformes</taxon>
        <taxon>Anatidae</taxon>
        <taxon>Anatinae</taxon>
        <taxon>Cairina</taxon>
    </lineage>
</organism>
<evidence type="ECO:0000256" key="4">
    <source>
        <dbReference type="SAM" id="MobiDB-lite"/>
    </source>
</evidence>
<feature type="region of interest" description="Disordered" evidence="4">
    <location>
        <begin position="39"/>
        <end position="140"/>
    </location>
</feature>
<feature type="compositionally biased region" description="Low complexity" evidence="4">
    <location>
        <begin position="79"/>
        <end position="98"/>
    </location>
</feature>
<evidence type="ECO:0008006" key="7">
    <source>
        <dbReference type="Google" id="ProtNLM"/>
    </source>
</evidence>
<proteinExistence type="predicted"/>
<feature type="compositionally biased region" description="Basic and acidic residues" evidence="4">
    <location>
        <begin position="229"/>
        <end position="241"/>
    </location>
</feature>
<dbReference type="Proteomes" id="UP000694556">
    <property type="component" value="Chromosome 12"/>
</dbReference>
<feature type="compositionally biased region" description="Polar residues" evidence="4">
    <location>
        <begin position="353"/>
        <end position="369"/>
    </location>
</feature>
<dbReference type="PANTHER" id="PTHR23311">
    <property type="entry name" value="HEAT SHOCK REGULATED 2"/>
    <property type="match status" value="1"/>
</dbReference>
<feature type="region of interest" description="Disordered" evidence="4">
    <location>
        <begin position="555"/>
        <end position="580"/>
    </location>
</feature>
<evidence type="ECO:0000313" key="6">
    <source>
        <dbReference type="Proteomes" id="UP000694556"/>
    </source>
</evidence>
<dbReference type="PANTHER" id="PTHR23311:SF6">
    <property type="entry name" value="LEUCINE-RICH REPEAT-CONTAINING PROTEIN 36"/>
    <property type="match status" value="1"/>
</dbReference>
<dbReference type="InterPro" id="IPR055320">
    <property type="entry name" value="CEP72-like"/>
</dbReference>
<sequence length="602" mass="65701">MKALMASRTSGRSHSLNQQEMIHLGCRYRIFCPQQTTSPLPAPLRPLPPASPRCPRAGCQLGAGRGTRTEPPGPPQAAPGPAEGSGASPGPAPTMAAAPQPPVPGNGREGNGRGLRRERPGLQADLSSCSQLRSSLRTPEKMRAGGLHVVFSDSKTFNSSPEMDTIQKSSTCELIQDISSTKRLSLSDTNINHSKKSSRDARIRNFDDFYHVSVTSSPQHGHLAQKPQSGERIEGHRERGGRLPAEMNTSSQTASGSTLTQLTETEIKHKNPLNIKSGFRDATSLSAKVLLENLKSIMMKPAMLPSEPEKVREPAARRSSSPVRVEYKQSETLHSPMSPICCFKDSHKESASSELSNDTAVTEGQSATGSEKESKVTAVLQQLLKLVDCHWNGPGSLLVNKDFLVPAQDLLFHLVACTDPQQDAHLTAGRSSSVLARNIPKVQRTQLKNTELFDRKDSAAQQEKGLVESHVSASTLHKMDHPAASSYHIQRNQASMYDELLWKNNQLSTQVEFLRLEVKQLTGLHEMVALLQESQRSLVSTNNFLLQQLSKGNSHTVHKAPLPSEKCTSRETSSPLERTASVPSAYSSSQYWSSEQLCNCPL</sequence>
<reference evidence="5" key="3">
    <citation type="submission" date="2025-09" db="UniProtKB">
        <authorList>
            <consortium name="Ensembl"/>
        </authorList>
    </citation>
    <scope>IDENTIFICATION</scope>
</reference>
<feature type="compositionally biased region" description="Polar residues" evidence="4">
    <location>
        <begin position="247"/>
        <end position="259"/>
    </location>
</feature>
<evidence type="ECO:0000313" key="5">
    <source>
        <dbReference type="Ensembl" id="ENSCMMP00000021300.1"/>
    </source>
</evidence>
<reference evidence="5" key="1">
    <citation type="submission" date="2018-09" db="EMBL/GenBank/DDBJ databases">
        <title>Common duck and Muscovy duck high density SNP chip.</title>
        <authorList>
            <person name="Vignal A."/>
            <person name="Thebault N."/>
            <person name="Warren W.C."/>
        </authorList>
    </citation>
    <scope>NUCLEOTIDE SEQUENCE [LARGE SCALE GENOMIC DNA]</scope>
</reference>
<evidence type="ECO:0000256" key="3">
    <source>
        <dbReference type="ARBA" id="ARBA00023054"/>
    </source>
</evidence>
<keyword evidence="1" id="KW-0433">Leucine-rich repeat</keyword>
<keyword evidence="2" id="KW-0677">Repeat</keyword>
<name>A0A8C3CIN0_CAIMO</name>
<keyword evidence="6" id="KW-1185">Reference proteome</keyword>
<keyword evidence="3" id="KW-0175">Coiled coil</keyword>
<feature type="region of interest" description="Disordered" evidence="4">
    <location>
        <begin position="216"/>
        <end position="259"/>
    </location>
</feature>
<feature type="compositionally biased region" description="Low complexity" evidence="4">
    <location>
        <begin position="126"/>
        <end position="137"/>
    </location>
</feature>
<dbReference type="Ensembl" id="ENSCMMT00000023329.1">
    <property type="protein sequence ID" value="ENSCMMP00000021300.1"/>
    <property type="gene ID" value="ENSCMMG00000013408.1"/>
</dbReference>
<dbReference type="AlphaFoldDB" id="A0A8C3CIN0"/>
<protein>
    <recommendedName>
        <fullName evidence="7">Leucine rich repeat containing 36</fullName>
    </recommendedName>
</protein>
<evidence type="ECO:0000256" key="2">
    <source>
        <dbReference type="ARBA" id="ARBA00022737"/>
    </source>
</evidence>
<feature type="region of interest" description="Disordered" evidence="4">
    <location>
        <begin position="353"/>
        <end position="374"/>
    </location>
</feature>